<dbReference type="SUPFAM" id="SSF50630">
    <property type="entry name" value="Acid proteases"/>
    <property type="match status" value="1"/>
</dbReference>
<comment type="similarity">
    <text evidence="1 4">Belongs to the peptidase A1 family.</text>
</comment>
<gene>
    <name evidence="7" type="ORF">CPB83DRAFT_875671</name>
</gene>
<keyword evidence="4" id="KW-0378">Hydrolase</keyword>
<evidence type="ECO:0000256" key="1">
    <source>
        <dbReference type="ARBA" id="ARBA00007447"/>
    </source>
</evidence>
<dbReference type="InterPro" id="IPR001461">
    <property type="entry name" value="Aspartic_peptidase_A1"/>
</dbReference>
<name>A0A9P6EI01_9AGAR</name>
<proteinExistence type="inferred from homology"/>
<comment type="caution">
    <text evidence="7">The sequence shown here is derived from an EMBL/GenBank/DDBJ whole genome shotgun (WGS) entry which is preliminary data.</text>
</comment>
<dbReference type="EMBL" id="MU157847">
    <property type="protein sequence ID" value="KAF9529319.1"/>
    <property type="molecule type" value="Genomic_DNA"/>
</dbReference>
<dbReference type="CDD" id="cd05471">
    <property type="entry name" value="pepsin_like"/>
    <property type="match status" value="1"/>
</dbReference>
<dbReference type="Pfam" id="PF00026">
    <property type="entry name" value="Asp"/>
    <property type="match status" value="1"/>
</dbReference>
<dbReference type="Proteomes" id="UP000807306">
    <property type="component" value="Unassembled WGS sequence"/>
</dbReference>
<feature type="signal peptide" evidence="5">
    <location>
        <begin position="1"/>
        <end position="16"/>
    </location>
</feature>
<dbReference type="GO" id="GO:0004190">
    <property type="term" value="F:aspartic-type endopeptidase activity"/>
    <property type="evidence" value="ECO:0007669"/>
    <property type="project" value="UniProtKB-KW"/>
</dbReference>
<keyword evidence="8" id="KW-1185">Reference proteome</keyword>
<dbReference type="FunFam" id="2.40.70.10:FF:000008">
    <property type="entry name" value="Cathepsin D"/>
    <property type="match status" value="1"/>
</dbReference>
<reference evidence="7" key="1">
    <citation type="submission" date="2020-11" db="EMBL/GenBank/DDBJ databases">
        <authorList>
            <consortium name="DOE Joint Genome Institute"/>
            <person name="Ahrendt S."/>
            <person name="Riley R."/>
            <person name="Andreopoulos W."/>
            <person name="Labutti K."/>
            <person name="Pangilinan J."/>
            <person name="Ruiz-Duenas F.J."/>
            <person name="Barrasa J.M."/>
            <person name="Sanchez-Garcia M."/>
            <person name="Camarero S."/>
            <person name="Miyauchi S."/>
            <person name="Serrano A."/>
            <person name="Linde D."/>
            <person name="Babiker R."/>
            <person name="Drula E."/>
            <person name="Ayuso-Fernandez I."/>
            <person name="Pacheco R."/>
            <person name="Padilla G."/>
            <person name="Ferreira P."/>
            <person name="Barriuso J."/>
            <person name="Kellner H."/>
            <person name="Castanera R."/>
            <person name="Alfaro M."/>
            <person name="Ramirez L."/>
            <person name="Pisabarro A.G."/>
            <person name="Kuo A."/>
            <person name="Tritt A."/>
            <person name="Lipzen A."/>
            <person name="He G."/>
            <person name="Yan M."/>
            <person name="Ng V."/>
            <person name="Cullen D."/>
            <person name="Martin F."/>
            <person name="Rosso M.-N."/>
            <person name="Henrissat B."/>
            <person name="Hibbett D."/>
            <person name="Martinez A.T."/>
            <person name="Grigoriev I.V."/>
        </authorList>
    </citation>
    <scope>NUCLEOTIDE SEQUENCE</scope>
    <source>
        <strain evidence="7">CBS 506.95</strain>
    </source>
</reference>
<dbReference type="PROSITE" id="PS00141">
    <property type="entry name" value="ASP_PROTEASE"/>
    <property type="match status" value="1"/>
</dbReference>
<dbReference type="AlphaFoldDB" id="A0A9P6EI01"/>
<dbReference type="InterPro" id="IPR001969">
    <property type="entry name" value="Aspartic_peptidase_AS"/>
</dbReference>
<dbReference type="PANTHER" id="PTHR47966:SF51">
    <property type="entry name" value="BETA-SITE APP-CLEAVING ENZYME, ISOFORM A-RELATED"/>
    <property type="match status" value="1"/>
</dbReference>
<dbReference type="InterPro" id="IPR034164">
    <property type="entry name" value="Pepsin-like_dom"/>
</dbReference>
<evidence type="ECO:0000256" key="5">
    <source>
        <dbReference type="SAM" id="SignalP"/>
    </source>
</evidence>
<feature type="domain" description="Peptidase A1" evidence="6">
    <location>
        <begin position="121"/>
        <end position="432"/>
    </location>
</feature>
<dbReference type="PROSITE" id="PS51767">
    <property type="entry name" value="PEPTIDASE_A1"/>
    <property type="match status" value="1"/>
</dbReference>
<dbReference type="InterPro" id="IPR033121">
    <property type="entry name" value="PEPTIDASE_A1"/>
</dbReference>
<organism evidence="7 8">
    <name type="scientific">Crepidotus variabilis</name>
    <dbReference type="NCBI Taxonomy" id="179855"/>
    <lineage>
        <taxon>Eukaryota</taxon>
        <taxon>Fungi</taxon>
        <taxon>Dikarya</taxon>
        <taxon>Basidiomycota</taxon>
        <taxon>Agaricomycotina</taxon>
        <taxon>Agaricomycetes</taxon>
        <taxon>Agaricomycetidae</taxon>
        <taxon>Agaricales</taxon>
        <taxon>Agaricineae</taxon>
        <taxon>Crepidotaceae</taxon>
        <taxon>Crepidotus</taxon>
    </lineage>
</organism>
<evidence type="ECO:0000256" key="4">
    <source>
        <dbReference type="RuleBase" id="RU000454"/>
    </source>
</evidence>
<sequence>MAPWILLFAFVAQTLASQQLLLTSDQISFALPLDRSKYHQHFVQNTSHIFDPSHAKAELAKIVTKYRRAPDFFGKLHLKPSLDDVSKSDSVSPPVSPVFSTMKFAQVPLTDFIVGGTDVMYTGPVNIGTPPQVIPMDIDTGSADLWAMADCTQCTSTAKQFDKKASSTYAESQDNPFSVTYGTGSISAYRATDIVTLQGLSIANQSFGAVMKATDDFDDFPAMSGIMGMAFSSIAQSGQPTLFENLMNSGKTGKTFAVHLERQKQQGSELCLGCYNPAKMKGSITWLPVISQTYWTLALGGFSVDQKLVSVSGVNAAIDTGTTYIYIPRKLAESFYAQIPESREATEIGQGFFTFPCKSTSVIALAFGSNNFAISNEDFNLGPVSSNSSDCVGGILAMGEGFPDNLAIVGDEFLKNWYSLYDYSNGVRVGFAPSINNI</sequence>
<evidence type="ECO:0000313" key="8">
    <source>
        <dbReference type="Proteomes" id="UP000807306"/>
    </source>
</evidence>
<dbReference type="PRINTS" id="PR00792">
    <property type="entry name" value="PEPSIN"/>
</dbReference>
<dbReference type="GO" id="GO:0006508">
    <property type="term" value="P:proteolysis"/>
    <property type="evidence" value="ECO:0007669"/>
    <property type="project" value="UniProtKB-KW"/>
</dbReference>
<accession>A0A9P6EI01</accession>
<dbReference type="PANTHER" id="PTHR47966">
    <property type="entry name" value="BETA-SITE APP-CLEAVING ENZYME, ISOFORM A-RELATED"/>
    <property type="match status" value="1"/>
</dbReference>
<feature type="chain" id="PRO_5040365087" evidence="5">
    <location>
        <begin position="17"/>
        <end position="438"/>
    </location>
</feature>
<evidence type="ECO:0000259" key="6">
    <source>
        <dbReference type="PROSITE" id="PS51767"/>
    </source>
</evidence>
<evidence type="ECO:0000256" key="3">
    <source>
        <dbReference type="PIRSR" id="PIRSR601461-1"/>
    </source>
</evidence>
<feature type="active site" evidence="3">
    <location>
        <position position="319"/>
    </location>
</feature>
<keyword evidence="2 4" id="KW-0064">Aspartyl protease</keyword>
<feature type="active site" evidence="3">
    <location>
        <position position="139"/>
    </location>
</feature>
<evidence type="ECO:0000313" key="7">
    <source>
        <dbReference type="EMBL" id="KAF9529319.1"/>
    </source>
</evidence>
<evidence type="ECO:0000256" key="2">
    <source>
        <dbReference type="ARBA" id="ARBA00022750"/>
    </source>
</evidence>
<keyword evidence="4" id="KW-0645">Protease</keyword>
<keyword evidence="5" id="KW-0732">Signal</keyword>
<dbReference type="Gene3D" id="2.40.70.10">
    <property type="entry name" value="Acid Proteases"/>
    <property type="match status" value="2"/>
</dbReference>
<dbReference type="InterPro" id="IPR021109">
    <property type="entry name" value="Peptidase_aspartic_dom_sf"/>
</dbReference>
<protein>
    <submittedName>
        <fullName evidence="7">Aspartic peptidase domain-containing protein</fullName>
    </submittedName>
</protein>
<dbReference type="OrthoDB" id="2747330at2759"/>